<feature type="region of interest" description="Disordered" evidence="1">
    <location>
        <begin position="27"/>
        <end position="47"/>
    </location>
</feature>
<feature type="chain" id="PRO_5047180452" description="Lipoprotein" evidence="2">
    <location>
        <begin position="20"/>
        <end position="183"/>
    </location>
</feature>
<name>A0ABU5HCF3_9BACT</name>
<feature type="region of interest" description="Disordered" evidence="1">
    <location>
        <begin position="161"/>
        <end position="183"/>
    </location>
</feature>
<evidence type="ECO:0000313" key="4">
    <source>
        <dbReference type="Proteomes" id="UP001291309"/>
    </source>
</evidence>
<reference evidence="3 4" key="1">
    <citation type="submission" date="2023-12" db="EMBL/GenBank/DDBJ databases">
        <title>the genome sequence of Hyalangium sp. s54d21.</title>
        <authorList>
            <person name="Zhang X."/>
        </authorList>
    </citation>
    <scope>NUCLEOTIDE SEQUENCE [LARGE SCALE GENOMIC DNA]</scope>
    <source>
        <strain evidence="4">s54d21</strain>
    </source>
</reference>
<accession>A0ABU5HCF3</accession>
<evidence type="ECO:0000313" key="3">
    <source>
        <dbReference type="EMBL" id="MDY7231143.1"/>
    </source>
</evidence>
<feature type="compositionally biased region" description="Basic and acidic residues" evidence="1">
    <location>
        <begin position="161"/>
        <end position="171"/>
    </location>
</feature>
<organism evidence="3 4">
    <name type="scientific">Hyalangium rubrum</name>
    <dbReference type="NCBI Taxonomy" id="3103134"/>
    <lineage>
        <taxon>Bacteria</taxon>
        <taxon>Pseudomonadati</taxon>
        <taxon>Myxococcota</taxon>
        <taxon>Myxococcia</taxon>
        <taxon>Myxococcales</taxon>
        <taxon>Cystobacterineae</taxon>
        <taxon>Archangiaceae</taxon>
        <taxon>Hyalangium</taxon>
    </lineage>
</organism>
<proteinExistence type="predicted"/>
<evidence type="ECO:0008006" key="5">
    <source>
        <dbReference type="Google" id="ProtNLM"/>
    </source>
</evidence>
<protein>
    <recommendedName>
        <fullName evidence="5">Lipoprotein</fullName>
    </recommendedName>
</protein>
<sequence>MRRFLRPGLVALCASFVLVGCPDKQPAGQADSGVAEAPQDVPPAAPPPASFTVRYQLTDAGTDLIPLTAEERPTIEPTSSLELHSSIGLRNYRIRLFDEAERAMISDDSAEETPEAVIYRIALPNPLKSGHKYTLVVDPQTGTSFTDTLGREVQELRLEFQVAGEKEKDKPAPAPKNEKKKRR</sequence>
<keyword evidence="4" id="KW-1185">Reference proteome</keyword>
<keyword evidence="2" id="KW-0732">Signal</keyword>
<dbReference type="PROSITE" id="PS51257">
    <property type="entry name" value="PROKAR_LIPOPROTEIN"/>
    <property type="match status" value="1"/>
</dbReference>
<feature type="signal peptide" evidence="2">
    <location>
        <begin position="1"/>
        <end position="19"/>
    </location>
</feature>
<gene>
    <name evidence="3" type="ORF">SYV04_32440</name>
</gene>
<dbReference type="EMBL" id="JAXIVS010000013">
    <property type="protein sequence ID" value="MDY7231143.1"/>
    <property type="molecule type" value="Genomic_DNA"/>
</dbReference>
<evidence type="ECO:0000256" key="2">
    <source>
        <dbReference type="SAM" id="SignalP"/>
    </source>
</evidence>
<dbReference type="Proteomes" id="UP001291309">
    <property type="component" value="Unassembled WGS sequence"/>
</dbReference>
<comment type="caution">
    <text evidence="3">The sequence shown here is derived from an EMBL/GenBank/DDBJ whole genome shotgun (WGS) entry which is preliminary data.</text>
</comment>
<evidence type="ECO:0000256" key="1">
    <source>
        <dbReference type="SAM" id="MobiDB-lite"/>
    </source>
</evidence>
<dbReference type="RefSeq" id="WP_321549851.1">
    <property type="nucleotide sequence ID" value="NZ_JAXIVS010000013.1"/>
</dbReference>